<gene>
    <name evidence="4" type="ORF">GGE06_002433</name>
</gene>
<proteinExistence type="predicted"/>
<sequence>MGKKAVNRAHAKIRALGEQAMATLKQWRLLRKLRCSTTRITDIVHAVLALQLAVPE</sequence>
<evidence type="ECO:0000259" key="3">
    <source>
        <dbReference type="Pfam" id="PF13359"/>
    </source>
</evidence>
<reference evidence="4 5" key="1">
    <citation type="submission" date="2020-08" db="EMBL/GenBank/DDBJ databases">
        <title>Genomic Encyclopedia of Type Strains, Phase III (KMG-III): the genomes of soil and plant-associated and newly described type strains.</title>
        <authorList>
            <person name="Whitman W."/>
        </authorList>
    </citation>
    <scope>NUCLEOTIDE SEQUENCE [LARGE SCALE GENOMIC DNA]</scope>
    <source>
        <strain evidence="4 5">SFB5A</strain>
    </source>
</reference>
<dbReference type="Pfam" id="PF13359">
    <property type="entry name" value="DDE_Tnp_4"/>
    <property type="match status" value="1"/>
</dbReference>
<evidence type="ECO:0000313" key="4">
    <source>
        <dbReference type="EMBL" id="MBB4981523.1"/>
    </source>
</evidence>
<name>A0A7W7TYG4_9ACTN</name>
<evidence type="ECO:0000256" key="1">
    <source>
        <dbReference type="ARBA" id="ARBA00001968"/>
    </source>
</evidence>
<accession>A0A7W7TYG4</accession>
<protein>
    <recommendedName>
        <fullName evidence="3">DDE Tnp4 domain-containing protein</fullName>
    </recommendedName>
</protein>
<evidence type="ECO:0000256" key="2">
    <source>
        <dbReference type="ARBA" id="ARBA00022723"/>
    </source>
</evidence>
<dbReference type="EMBL" id="JACHJY010000003">
    <property type="protein sequence ID" value="MBB4981523.1"/>
    <property type="molecule type" value="Genomic_DNA"/>
</dbReference>
<keyword evidence="5" id="KW-1185">Reference proteome</keyword>
<comment type="cofactor">
    <cofactor evidence="1">
        <name>a divalent metal cation</name>
        <dbReference type="ChEBI" id="CHEBI:60240"/>
    </cofactor>
</comment>
<dbReference type="InterPro" id="IPR027806">
    <property type="entry name" value="HARBI1_dom"/>
</dbReference>
<evidence type="ECO:0000313" key="5">
    <source>
        <dbReference type="Proteomes" id="UP000582643"/>
    </source>
</evidence>
<dbReference type="Proteomes" id="UP000582643">
    <property type="component" value="Unassembled WGS sequence"/>
</dbReference>
<organism evidence="4 5">
    <name type="scientific">Streptomyces nymphaeiformis</name>
    <dbReference type="NCBI Taxonomy" id="2663842"/>
    <lineage>
        <taxon>Bacteria</taxon>
        <taxon>Bacillati</taxon>
        <taxon>Actinomycetota</taxon>
        <taxon>Actinomycetes</taxon>
        <taxon>Kitasatosporales</taxon>
        <taxon>Streptomycetaceae</taxon>
        <taxon>Streptomyces</taxon>
    </lineage>
</organism>
<dbReference type="GO" id="GO:0046872">
    <property type="term" value="F:metal ion binding"/>
    <property type="evidence" value="ECO:0007669"/>
    <property type="project" value="UniProtKB-KW"/>
</dbReference>
<comment type="caution">
    <text evidence="4">The sequence shown here is derived from an EMBL/GenBank/DDBJ whole genome shotgun (WGS) entry which is preliminary data.</text>
</comment>
<feature type="domain" description="DDE Tnp4" evidence="3">
    <location>
        <begin position="4"/>
        <end position="50"/>
    </location>
</feature>
<dbReference type="AlphaFoldDB" id="A0A7W7TYG4"/>
<keyword evidence="2" id="KW-0479">Metal-binding</keyword>